<feature type="region of interest" description="Disordered" evidence="1">
    <location>
        <begin position="89"/>
        <end position="110"/>
    </location>
</feature>
<gene>
    <name evidence="2" type="ORF">H257_05427</name>
</gene>
<organism evidence="2">
    <name type="scientific">Aphanomyces astaci</name>
    <name type="common">Crayfish plague agent</name>
    <dbReference type="NCBI Taxonomy" id="112090"/>
    <lineage>
        <taxon>Eukaryota</taxon>
        <taxon>Sar</taxon>
        <taxon>Stramenopiles</taxon>
        <taxon>Oomycota</taxon>
        <taxon>Saprolegniomycetes</taxon>
        <taxon>Saprolegniales</taxon>
        <taxon>Verrucalvaceae</taxon>
        <taxon>Aphanomyces</taxon>
    </lineage>
</organism>
<dbReference type="VEuPathDB" id="FungiDB:H257_05427"/>
<dbReference type="AlphaFoldDB" id="W4GS70"/>
<dbReference type="GeneID" id="20807423"/>
<proteinExistence type="predicted"/>
<reference evidence="2" key="1">
    <citation type="submission" date="2013-12" db="EMBL/GenBank/DDBJ databases">
        <title>The Genome Sequence of Aphanomyces astaci APO3.</title>
        <authorList>
            <consortium name="The Broad Institute Genomics Platform"/>
            <person name="Russ C."/>
            <person name="Tyler B."/>
            <person name="van West P."/>
            <person name="Dieguez-Uribeondo J."/>
            <person name="Young S.K."/>
            <person name="Zeng Q."/>
            <person name="Gargeya S."/>
            <person name="Fitzgerald M."/>
            <person name="Abouelleil A."/>
            <person name="Alvarado L."/>
            <person name="Chapman S.B."/>
            <person name="Gainer-Dewar J."/>
            <person name="Goldberg J."/>
            <person name="Griggs A."/>
            <person name="Gujja S."/>
            <person name="Hansen M."/>
            <person name="Howarth C."/>
            <person name="Imamovic A."/>
            <person name="Ireland A."/>
            <person name="Larimer J."/>
            <person name="McCowan C."/>
            <person name="Murphy C."/>
            <person name="Pearson M."/>
            <person name="Poon T.W."/>
            <person name="Priest M."/>
            <person name="Roberts A."/>
            <person name="Saif S."/>
            <person name="Shea T."/>
            <person name="Sykes S."/>
            <person name="Wortman J."/>
            <person name="Nusbaum C."/>
            <person name="Birren B."/>
        </authorList>
    </citation>
    <scope>NUCLEOTIDE SEQUENCE [LARGE SCALE GENOMIC DNA]</scope>
    <source>
        <strain evidence="2">APO3</strain>
    </source>
</reference>
<evidence type="ECO:0000313" key="2">
    <source>
        <dbReference type="EMBL" id="ETV81869.1"/>
    </source>
</evidence>
<name>W4GS70_APHAT</name>
<protein>
    <submittedName>
        <fullName evidence="2">Uncharacterized protein</fullName>
    </submittedName>
</protein>
<feature type="region of interest" description="Disordered" evidence="1">
    <location>
        <begin position="13"/>
        <end position="73"/>
    </location>
</feature>
<dbReference type="RefSeq" id="XP_009828606.1">
    <property type="nucleotide sequence ID" value="XM_009830304.1"/>
</dbReference>
<dbReference type="EMBL" id="KI913123">
    <property type="protein sequence ID" value="ETV81869.1"/>
    <property type="molecule type" value="Genomic_DNA"/>
</dbReference>
<accession>W4GS70</accession>
<evidence type="ECO:0000256" key="1">
    <source>
        <dbReference type="SAM" id="MobiDB-lite"/>
    </source>
</evidence>
<dbReference type="OrthoDB" id="161565at2759"/>
<sequence>MVGLNLFARVRARSRSANSATENQLLADEKESRSSSNAVTNKRLDAVPDDDDTENVNPQQPNQHKRQKTASTTLMSSFSSNLLKKMTFGKTKSAEDSSPEVDGDDDGRSGLSIVERYPDGSYVATKYGTAIVLQYRDADRMYVVRTVYNAVAFFHATCVVREVKCMVGDRVKTKWGMATVEHYYVDDDKYSIALDWRWDDDHVWRMKATTKMFDIPTLASATLASRATAARELVSKTIGDSYSSTALRMSSVSSWRPSPASYVSIMRLNSVKAPAAAVPPPVWSPMFGEGRLERVLDGVARVHFVRPGAVGYLQQGSYSPLDFGTGDLLATVYGPGRVVHVAQSMCDNVPVYHIHLTSQNAMLYAVYPPVLVKKASPLATSSYSFTLPKFHLPSMPQAPSLMPSKQPPRHGKYMVGDVLRSPVFGPATIVAISSSTSSSPVDGVVVTCSLDTLTAAASSVVRMYVALSQMPTTFPEGVGSNRRTAAAVAYSSLMEKTKQAVISSSSMLSSANGVLKAQALSVKSSFDDLVKKGPRYSVDQRVICPPFGSGFVTAVRDDGVYIVRLRKLKITAFFTEDALKLFPYDRATHVIVGENVRPVPMELYQATNKISRSAIIRESMASQHMHANLK</sequence>